<dbReference type="GO" id="GO:0003723">
    <property type="term" value="F:RNA binding"/>
    <property type="evidence" value="ECO:0007669"/>
    <property type="project" value="InterPro"/>
</dbReference>
<dbReference type="CDD" id="cd09645">
    <property type="entry name" value="Cas5_I-E"/>
    <property type="match status" value="1"/>
</dbReference>
<dbReference type="RefSeq" id="WP_145363690.1">
    <property type="nucleotide sequence ID" value="NZ_CP036268.1"/>
</dbReference>
<dbReference type="InterPro" id="IPR013422">
    <property type="entry name" value="CRISPR-assoc_prot_Cas5_N"/>
</dbReference>
<gene>
    <name evidence="2" type="primary">casD</name>
    <name evidence="2" type="ORF">Pan189_19700</name>
</gene>
<dbReference type="InterPro" id="IPR021124">
    <property type="entry name" value="CRISPR-assoc_prot_Cas5"/>
</dbReference>
<evidence type="ECO:0000256" key="1">
    <source>
        <dbReference type="ARBA" id="ARBA00023118"/>
    </source>
</evidence>
<name>A0A517R168_9PLAN</name>
<sequence length="247" mass="26623">MSILILRLTGPLQSWGTQSRFTVRDTGREPSKSGMIGILCAALGMDRTATELTYAGRTITFGELTSLKMGVRINKAGQLLRDFHTAGGGTLSGKRNGPSYGVVKASGKPGDTVLSNRFYLADADFLVGLMGADDLMELLREAVKAPHWPLFLGRKSCPPGEPLLPEINPIVPGNSLDELMAVLTTPPKGIQLRACNLEECRIVIDVDDAGAATGTRIDVPRFNFAARKFRPRNIASRMIVPSISAQE</sequence>
<dbReference type="AlphaFoldDB" id="A0A517R168"/>
<dbReference type="Gene3D" id="3.30.70.2660">
    <property type="match status" value="1"/>
</dbReference>
<dbReference type="NCBIfam" id="TIGR02593">
    <property type="entry name" value="CRISPR_cas5"/>
    <property type="match status" value="1"/>
</dbReference>
<dbReference type="EMBL" id="CP036268">
    <property type="protein sequence ID" value="QDT37590.1"/>
    <property type="molecule type" value="Genomic_DNA"/>
</dbReference>
<dbReference type="NCBIfam" id="TIGR01868">
    <property type="entry name" value="casD_Cas5e"/>
    <property type="match status" value="1"/>
</dbReference>
<organism evidence="2 3">
    <name type="scientific">Stratiformator vulcanicus</name>
    <dbReference type="NCBI Taxonomy" id="2527980"/>
    <lineage>
        <taxon>Bacteria</taxon>
        <taxon>Pseudomonadati</taxon>
        <taxon>Planctomycetota</taxon>
        <taxon>Planctomycetia</taxon>
        <taxon>Planctomycetales</taxon>
        <taxon>Planctomycetaceae</taxon>
        <taxon>Stratiformator</taxon>
    </lineage>
</organism>
<reference evidence="2 3" key="1">
    <citation type="submission" date="2019-02" db="EMBL/GenBank/DDBJ databases">
        <title>Deep-cultivation of Planctomycetes and their phenomic and genomic characterization uncovers novel biology.</title>
        <authorList>
            <person name="Wiegand S."/>
            <person name="Jogler M."/>
            <person name="Boedeker C."/>
            <person name="Pinto D."/>
            <person name="Vollmers J."/>
            <person name="Rivas-Marin E."/>
            <person name="Kohn T."/>
            <person name="Peeters S.H."/>
            <person name="Heuer A."/>
            <person name="Rast P."/>
            <person name="Oberbeckmann S."/>
            <person name="Bunk B."/>
            <person name="Jeske O."/>
            <person name="Meyerdierks A."/>
            <person name="Storesund J.E."/>
            <person name="Kallscheuer N."/>
            <person name="Luecker S."/>
            <person name="Lage O.M."/>
            <person name="Pohl T."/>
            <person name="Merkel B.J."/>
            <person name="Hornburger P."/>
            <person name="Mueller R.-W."/>
            <person name="Bruemmer F."/>
            <person name="Labrenz M."/>
            <person name="Spormann A.M."/>
            <person name="Op den Camp H."/>
            <person name="Overmann J."/>
            <person name="Amann R."/>
            <person name="Jetten M.S.M."/>
            <person name="Mascher T."/>
            <person name="Medema M.H."/>
            <person name="Devos D.P."/>
            <person name="Kaster A.-K."/>
            <person name="Ovreas L."/>
            <person name="Rohde M."/>
            <person name="Galperin M.Y."/>
            <person name="Jogler C."/>
        </authorList>
    </citation>
    <scope>NUCLEOTIDE SEQUENCE [LARGE SCALE GENOMIC DNA]</scope>
    <source>
        <strain evidence="2 3">Pan189</strain>
    </source>
</reference>
<dbReference type="Pfam" id="PF09704">
    <property type="entry name" value="Cas_Cas5d"/>
    <property type="match status" value="1"/>
</dbReference>
<dbReference type="GO" id="GO:0051607">
    <property type="term" value="P:defense response to virus"/>
    <property type="evidence" value="ECO:0007669"/>
    <property type="project" value="UniProtKB-KW"/>
</dbReference>
<evidence type="ECO:0000313" key="3">
    <source>
        <dbReference type="Proteomes" id="UP000317318"/>
    </source>
</evidence>
<keyword evidence="1" id="KW-0051">Antiviral defense</keyword>
<evidence type="ECO:0000313" key="2">
    <source>
        <dbReference type="EMBL" id="QDT37590.1"/>
    </source>
</evidence>
<dbReference type="Proteomes" id="UP000317318">
    <property type="component" value="Chromosome"/>
</dbReference>
<protein>
    <submittedName>
        <fullName evidence="2">CRISPR system Cascade subunit CasD</fullName>
    </submittedName>
</protein>
<dbReference type="OrthoDB" id="3189549at2"/>
<accession>A0A517R168</accession>
<dbReference type="GO" id="GO:0043571">
    <property type="term" value="P:maintenance of CRISPR repeat elements"/>
    <property type="evidence" value="ECO:0007669"/>
    <property type="project" value="InterPro"/>
</dbReference>
<keyword evidence="3" id="KW-1185">Reference proteome</keyword>
<dbReference type="InterPro" id="IPR010147">
    <property type="entry name" value="CRISPR-assoc_prot_CasD"/>
</dbReference>
<proteinExistence type="predicted"/>
<dbReference type="KEGG" id="svp:Pan189_19700"/>